<dbReference type="EMBL" id="LAZR01021418">
    <property type="protein sequence ID" value="KKL85398.1"/>
    <property type="molecule type" value="Genomic_DNA"/>
</dbReference>
<comment type="catalytic activity">
    <reaction evidence="4">
        <text>a 2'-deoxyadenosine in DNA + S-adenosyl-L-methionine = an N(6)-methyl-2'-deoxyadenosine in DNA + S-adenosyl-L-homocysteine + H(+)</text>
        <dbReference type="Rhea" id="RHEA:15197"/>
        <dbReference type="Rhea" id="RHEA-COMP:12418"/>
        <dbReference type="Rhea" id="RHEA-COMP:12419"/>
        <dbReference type="ChEBI" id="CHEBI:15378"/>
        <dbReference type="ChEBI" id="CHEBI:57856"/>
        <dbReference type="ChEBI" id="CHEBI:59789"/>
        <dbReference type="ChEBI" id="CHEBI:90615"/>
        <dbReference type="ChEBI" id="CHEBI:90616"/>
        <dbReference type="EC" id="2.1.1.72"/>
    </reaction>
</comment>
<proteinExistence type="predicted"/>
<evidence type="ECO:0000256" key="3">
    <source>
        <dbReference type="ARBA" id="ARBA00022679"/>
    </source>
</evidence>
<dbReference type="GO" id="GO:0032259">
    <property type="term" value="P:methylation"/>
    <property type="evidence" value="ECO:0007669"/>
    <property type="project" value="UniProtKB-KW"/>
</dbReference>
<keyword evidence="3" id="KW-0808">Transferase</keyword>
<sequence>YSPPFQSKNKMQQEFGAEYVDEIRSIFPDVSGRADYCVYWFRKAHHNLKMGGRAGLVGTNTICQTYSREGGLDYITSNNGVIIDAITSMPWQGKAVVYVSIVNWIKTNLNIEKKRILRFLSEKRDAKWEIDELDYIPASLTSKFDVSKAEKLSVNKKSNTCSQGQTQGHKGFILKEEEAIDMIKSSKSNENVIYPYLVANVWLSKSNSRFDRYIIDFDSLEIYQAQKYKEPYRLHRITYNVKKWSTGDFDNLISESELEDVREKVEEVIHDWMFSNPSEYITNYVTETPRRFGKLQSKSFLNLEYELMQALTHAVSAYREKDFSNFGEVMNELKIQSKTMETLLAHGEQSASIKDLLRAKTTIVSYILDKSMTEAKLQFYDMALEKIDEYLATRHLRLFEEKLVSKRGYDKNLWQDDKILAYQVIALLGRDLGFDPLTFRPLDPQIFDRKSSTGLFARHHLDIRRKFSVYLQDLLLTDSTQHREYDSHISLEDQKTLVKIIQDLIQNDGSGPNREITAKDIVNTFLNNFADPKKA</sequence>
<protein>
    <recommendedName>
        <fullName evidence="1">site-specific DNA-methyltransferase (adenine-specific)</fullName>
        <ecNumber evidence="1">2.1.1.72</ecNumber>
    </recommendedName>
</protein>
<name>A0A0F9FGK5_9ZZZZ</name>
<dbReference type="GO" id="GO:0009007">
    <property type="term" value="F:site-specific DNA-methyltransferase (adenine-specific) activity"/>
    <property type="evidence" value="ECO:0007669"/>
    <property type="project" value="UniProtKB-EC"/>
</dbReference>
<dbReference type="AlphaFoldDB" id="A0A0F9FGK5"/>
<dbReference type="InterPro" id="IPR029063">
    <property type="entry name" value="SAM-dependent_MTases_sf"/>
</dbReference>
<evidence type="ECO:0000313" key="5">
    <source>
        <dbReference type="EMBL" id="KKL85398.1"/>
    </source>
</evidence>
<dbReference type="PANTHER" id="PTHR33841">
    <property type="entry name" value="DNA METHYLTRANSFERASE YEEA-RELATED"/>
    <property type="match status" value="1"/>
</dbReference>
<dbReference type="Gene3D" id="3.40.50.150">
    <property type="entry name" value="Vaccinia Virus protein VP39"/>
    <property type="match status" value="1"/>
</dbReference>
<feature type="non-terminal residue" evidence="5">
    <location>
        <position position="1"/>
    </location>
</feature>
<organism evidence="5">
    <name type="scientific">marine sediment metagenome</name>
    <dbReference type="NCBI Taxonomy" id="412755"/>
    <lineage>
        <taxon>unclassified sequences</taxon>
        <taxon>metagenomes</taxon>
        <taxon>ecological metagenomes</taxon>
    </lineage>
</organism>
<accession>A0A0F9FGK5</accession>
<keyword evidence="2" id="KW-0489">Methyltransferase</keyword>
<evidence type="ECO:0000256" key="1">
    <source>
        <dbReference type="ARBA" id="ARBA00011900"/>
    </source>
</evidence>
<dbReference type="InterPro" id="IPR050953">
    <property type="entry name" value="N4_N6_ade-DNA_methylase"/>
</dbReference>
<dbReference type="PANTHER" id="PTHR33841:SF1">
    <property type="entry name" value="DNA METHYLTRANSFERASE A"/>
    <property type="match status" value="1"/>
</dbReference>
<evidence type="ECO:0000256" key="4">
    <source>
        <dbReference type="ARBA" id="ARBA00047942"/>
    </source>
</evidence>
<gene>
    <name evidence="5" type="ORF">LCGC14_1955140</name>
</gene>
<dbReference type="EC" id="2.1.1.72" evidence="1"/>
<evidence type="ECO:0000256" key="2">
    <source>
        <dbReference type="ARBA" id="ARBA00022603"/>
    </source>
</evidence>
<reference evidence="5" key="1">
    <citation type="journal article" date="2015" name="Nature">
        <title>Complex archaea that bridge the gap between prokaryotes and eukaryotes.</title>
        <authorList>
            <person name="Spang A."/>
            <person name="Saw J.H."/>
            <person name="Jorgensen S.L."/>
            <person name="Zaremba-Niedzwiedzka K."/>
            <person name="Martijn J."/>
            <person name="Lind A.E."/>
            <person name="van Eijk R."/>
            <person name="Schleper C."/>
            <person name="Guy L."/>
            <person name="Ettema T.J."/>
        </authorList>
    </citation>
    <scope>NUCLEOTIDE SEQUENCE</scope>
</reference>
<comment type="caution">
    <text evidence="5">The sequence shown here is derived from an EMBL/GenBank/DDBJ whole genome shotgun (WGS) entry which is preliminary data.</text>
</comment>